<reference evidence="2" key="1">
    <citation type="submission" date="2018-07" db="EMBL/GenBank/DDBJ databases">
        <authorList>
            <person name="Quirk P.G."/>
            <person name="Krulwich T.A."/>
        </authorList>
    </citation>
    <scope>NUCLEOTIDE SEQUENCE</scope>
    <source>
        <strain evidence="2">96224</strain>
    </source>
</reference>
<sequence>MKQQIIYWLIPFLYLSAVQSMIEDYTCIGTKIEGRYVEKALDFLRKPQNQMHILPMNLWTCESENYCYISALHTDDESFRKRYRTPYYVVVDGLKHLRGVVISTGRDYQQCSPKSPAIIVRKSH</sequence>
<gene>
    <name evidence="2" type="ORF">BGT96224V2_LOCUS5638</name>
</gene>
<dbReference type="EMBL" id="UIGY01000177">
    <property type="protein sequence ID" value="SUZ12460.1"/>
    <property type="molecule type" value="Genomic_DNA"/>
</dbReference>
<proteinExistence type="predicted"/>
<feature type="chain" id="PRO_5016813465" evidence="1">
    <location>
        <begin position="21"/>
        <end position="124"/>
    </location>
</feature>
<feature type="signal peptide" evidence="1">
    <location>
        <begin position="1"/>
        <end position="20"/>
    </location>
</feature>
<protein>
    <submittedName>
        <fullName evidence="2">BgtE-20077</fullName>
    </submittedName>
</protein>
<evidence type="ECO:0000256" key="1">
    <source>
        <dbReference type="SAM" id="SignalP"/>
    </source>
</evidence>
<name>A0A381LFT4_BLUGR</name>
<dbReference type="AlphaFoldDB" id="A0A381LFT4"/>
<accession>A0A381LFT4</accession>
<organism evidence="2">
    <name type="scientific">Blumeria graminis f. sp. tritici 96224</name>
    <dbReference type="NCBI Taxonomy" id="1268274"/>
    <lineage>
        <taxon>Eukaryota</taxon>
        <taxon>Fungi</taxon>
        <taxon>Dikarya</taxon>
        <taxon>Ascomycota</taxon>
        <taxon>Pezizomycotina</taxon>
        <taxon>Leotiomycetes</taxon>
        <taxon>Erysiphales</taxon>
        <taxon>Erysiphaceae</taxon>
        <taxon>Blumeria</taxon>
    </lineage>
</organism>
<evidence type="ECO:0000313" key="2">
    <source>
        <dbReference type="EMBL" id="SUZ12460.1"/>
    </source>
</evidence>
<keyword evidence="1" id="KW-0732">Signal</keyword>